<name>A0A7C8ZD18_OPUST</name>
<sequence>MPFTFCTIHTLFLASFSCRSFLNLSVSVFTLAMASEMAPQFRSRLITLKSGLKSFGMLLFTCFSMYLNRTASQTIWIAMRSSRASFLAKLLCGGLLIWSM</sequence>
<keyword evidence="1" id="KW-0472">Membrane</keyword>
<dbReference type="AlphaFoldDB" id="A0A7C8ZD18"/>
<accession>A0A7C8ZD18</accession>
<feature type="transmembrane region" description="Helical" evidence="1">
    <location>
        <begin position="50"/>
        <end position="68"/>
    </location>
</feature>
<keyword evidence="1" id="KW-0812">Transmembrane</keyword>
<keyword evidence="1" id="KW-1133">Transmembrane helix</keyword>
<reference evidence="2" key="1">
    <citation type="journal article" date="2013" name="J. Plant Res.">
        <title>Effect of fungi and light on seed germination of three Opuntia species from semiarid lands of central Mexico.</title>
        <authorList>
            <person name="Delgado-Sanchez P."/>
            <person name="Jimenez-Bremont J.F."/>
            <person name="Guerrero-Gonzalez Mde L."/>
            <person name="Flores J."/>
        </authorList>
    </citation>
    <scope>NUCLEOTIDE SEQUENCE</scope>
    <source>
        <tissue evidence="2">Cladode</tissue>
    </source>
</reference>
<organism evidence="2">
    <name type="scientific">Opuntia streptacantha</name>
    <name type="common">Prickly pear cactus</name>
    <name type="synonym">Opuntia cardona</name>
    <dbReference type="NCBI Taxonomy" id="393608"/>
    <lineage>
        <taxon>Eukaryota</taxon>
        <taxon>Viridiplantae</taxon>
        <taxon>Streptophyta</taxon>
        <taxon>Embryophyta</taxon>
        <taxon>Tracheophyta</taxon>
        <taxon>Spermatophyta</taxon>
        <taxon>Magnoliopsida</taxon>
        <taxon>eudicotyledons</taxon>
        <taxon>Gunneridae</taxon>
        <taxon>Pentapetalae</taxon>
        <taxon>Caryophyllales</taxon>
        <taxon>Cactineae</taxon>
        <taxon>Cactaceae</taxon>
        <taxon>Opuntioideae</taxon>
        <taxon>Opuntia</taxon>
    </lineage>
</organism>
<proteinExistence type="predicted"/>
<evidence type="ECO:0000256" key="1">
    <source>
        <dbReference type="SAM" id="Phobius"/>
    </source>
</evidence>
<dbReference type="EMBL" id="GISG01111965">
    <property type="protein sequence ID" value="MBA4639053.1"/>
    <property type="molecule type" value="Transcribed_RNA"/>
</dbReference>
<evidence type="ECO:0000313" key="2">
    <source>
        <dbReference type="EMBL" id="MBA4639053.1"/>
    </source>
</evidence>
<reference evidence="2" key="2">
    <citation type="submission" date="2020-07" db="EMBL/GenBank/DDBJ databases">
        <authorList>
            <person name="Vera ALvarez R."/>
            <person name="Arias-Moreno D.M."/>
            <person name="Jimenez-Jacinto V."/>
            <person name="Jimenez-Bremont J.F."/>
            <person name="Swaminathan K."/>
            <person name="Moose S.P."/>
            <person name="Guerrero-Gonzalez M.L."/>
            <person name="Marino-Ramirez L."/>
            <person name="Landsman D."/>
            <person name="Rodriguez-Kessler M."/>
            <person name="Delgado-Sanchez P."/>
        </authorList>
    </citation>
    <scope>NUCLEOTIDE SEQUENCE</scope>
    <source>
        <tissue evidence="2">Cladode</tissue>
    </source>
</reference>
<protein>
    <submittedName>
        <fullName evidence="2">Uncharacterized protein</fullName>
    </submittedName>
</protein>
<feature type="transmembrane region" description="Helical" evidence="1">
    <location>
        <begin position="80"/>
        <end position="98"/>
    </location>
</feature>